<evidence type="ECO:0000313" key="3">
    <source>
        <dbReference type="EMBL" id="CAG7721362.1"/>
    </source>
</evidence>
<name>A0A8J2JM71_9HEXA</name>
<feature type="domain" description="Methyltransferase FkbM" evidence="2">
    <location>
        <begin position="130"/>
        <end position="288"/>
    </location>
</feature>
<dbReference type="InterPro" id="IPR006342">
    <property type="entry name" value="FkbM_mtfrase"/>
</dbReference>
<accession>A0A8J2JM71</accession>
<organism evidence="3 4">
    <name type="scientific">Allacma fusca</name>
    <dbReference type="NCBI Taxonomy" id="39272"/>
    <lineage>
        <taxon>Eukaryota</taxon>
        <taxon>Metazoa</taxon>
        <taxon>Ecdysozoa</taxon>
        <taxon>Arthropoda</taxon>
        <taxon>Hexapoda</taxon>
        <taxon>Collembola</taxon>
        <taxon>Symphypleona</taxon>
        <taxon>Sminthuridae</taxon>
        <taxon>Allacma</taxon>
    </lineage>
</organism>
<dbReference type="GO" id="GO:0006888">
    <property type="term" value="P:endoplasmic reticulum to Golgi vesicle-mediated transport"/>
    <property type="evidence" value="ECO:0007669"/>
    <property type="project" value="TreeGrafter"/>
</dbReference>
<dbReference type="AlphaFoldDB" id="A0A8J2JM71"/>
<dbReference type="PANTHER" id="PTHR34009">
    <property type="entry name" value="PROTEIN STAR"/>
    <property type="match status" value="1"/>
</dbReference>
<sequence length="333" mass="37399">MTSPHKPKISVRSLLNICQGYRGCAIFVFLLVFAIANWFLFALIFKEKPHPAAPVIPHAQYSAVLNTLNIAMDDPKLIYVVRKILIPPSTSPYNFKDKAYMLENANPSGGQVQAVEDILRGFGGDGFFIECGANDGEWHSNTIWLERTLGWKGLLIEADPTPFAELVTKNRNAWSGHFCLSNYPYPKVLPFYQDKRLSALGSGLIKSKTYYAESAVNVQCIPLYTVLLAINRTTVDFFSLDVEGSELDILRTVPFDKVIFKVITIEHVVLREGKVGLRKFMESKGYIFYRTVVDRNFLAGDSIFIHSSVQLTKGQKARIGEEDSVALRLPRIA</sequence>
<dbReference type="GO" id="GO:0016197">
    <property type="term" value="P:endosomal transport"/>
    <property type="evidence" value="ECO:0007669"/>
    <property type="project" value="TreeGrafter"/>
</dbReference>
<dbReference type="InterPro" id="IPR053202">
    <property type="entry name" value="EGF_Rcpt_Signaling_Reg"/>
</dbReference>
<protein>
    <recommendedName>
        <fullName evidence="2">Methyltransferase FkbM domain-containing protein</fullName>
    </recommendedName>
</protein>
<keyword evidence="1" id="KW-1133">Transmembrane helix</keyword>
<dbReference type="Proteomes" id="UP000708208">
    <property type="component" value="Unassembled WGS sequence"/>
</dbReference>
<dbReference type="OrthoDB" id="6357215at2759"/>
<dbReference type="GO" id="GO:0005789">
    <property type="term" value="C:endoplasmic reticulum membrane"/>
    <property type="evidence" value="ECO:0007669"/>
    <property type="project" value="TreeGrafter"/>
</dbReference>
<gene>
    <name evidence="3" type="ORF">AFUS01_LOCUS10583</name>
</gene>
<keyword evidence="1" id="KW-0472">Membrane</keyword>
<dbReference type="GO" id="GO:0005794">
    <property type="term" value="C:Golgi apparatus"/>
    <property type="evidence" value="ECO:0007669"/>
    <property type="project" value="TreeGrafter"/>
</dbReference>
<evidence type="ECO:0000256" key="1">
    <source>
        <dbReference type="SAM" id="Phobius"/>
    </source>
</evidence>
<reference evidence="3" key="1">
    <citation type="submission" date="2021-06" db="EMBL/GenBank/DDBJ databases">
        <authorList>
            <person name="Hodson N. C."/>
            <person name="Mongue J. A."/>
            <person name="Jaron S. K."/>
        </authorList>
    </citation>
    <scope>NUCLEOTIDE SEQUENCE</scope>
</reference>
<keyword evidence="1" id="KW-0812">Transmembrane</keyword>
<dbReference type="EMBL" id="CAJVCH010078826">
    <property type="protein sequence ID" value="CAG7721362.1"/>
    <property type="molecule type" value="Genomic_DNA"/>
</dbReference>
<dbReference type="PANTHER" id="PTHR34009:SF2">
    <property type="entry name" value="PROTEIN STAR"/>
    <property type="match status" value="1"/>
</dbReference>
<dbReference type="GO" id="GO:0031902">
    <property type="term" value="C:late endosome membrane"/>
    <property type="evidence" value="ECO:0007669"/>
    <property type="project" value="TreeGrafter"/>
</dbReference>
<comment type="caution">
    <text evidence="3">The sequence shown here is derived from an EMBL/GenBank/DDBJ whole genome shotgun (WGS) entry which is preliminary data.</text>
</comment>
<dbReference type="GO" id="GO:0005886">
    <property type="term" value="C:plasma membrane"/>
    <property type="evidence" value="ECO:0007669"/>
    <property type="project" value="TreeGrafter"/>
</dbReference>
<evidence type="ECO:0000313" key="4">
    <source>
        <dbReference type="Proteomes" id="UP000708208"/>
    </source>
</evidence>
<evidence type="ECO:0000259" key="2">
    <source>
        <dbReference type="Pfam" id="PF05050"/>
    </source>
</evidence>
<proteinExistence type="predicted"/>
<dbReference type="Pfam" id="PF05050">
    <property type="entry name" value="Methyltransf_21"/>
    <property type="match status" value="1"/>
</dbReference>
<feature type="transmembrane region" description="Helical" evidence="1">
    <location>
        <begin position="21"/>
        <end position="45"/>
    </location>
</feature>
<keyword evidence="4" id="KW-1185">Reference proteome</keyword>